<reference evidence="2" key="1">
    <citation type="submission" date="2014-11" db="EMBL/GenBank/DDBJ databases">
        <authorList>
            <person name="Amaro Gonzalez C."/>
        </authorList>
    </citation>
    <scope>NUCLEOTIDE SEQUENCE</scope>
</reference>
<evidence type="ECO:0000313" key="2">
    <source>
        <dbReference type="EMBL" id="JAH00672.1"/>
    </source>
</evidence>
<protein>
    <submittedName>
        <fullName evidence="2">Uncharacterized protein</fullName>
    </submittedName>
</protein>
<organism evidence="2">
    <name type="scientific">Anguilla anguilla</name>
    <name type="common">European freshwater eel</name>
    <name type="synonym">Muraena anguilla</name>
    <dbReference type="NCBI Taxonomy" id="7936"/>
    <lineage>
        <taxon>Eukaryota</taxon>
        <taxon>Metazoa</taxon>
        <taxon>Chordata</taxon>
        <taxon>Craniata</taxon>
        <taxon>Vertebrata</taxon>
        <taxon>Euteleostomi</taxon>
        <taxon>Actinopterygii</taxon>
        <taxon>Neopterygii</taxon>
        <taxon>Teleostei</taxon>
        <taxon>Anguilliformes</taxon>
        <taxon>Anguillidae</taxon>
        <taxon>Anguilla</taxon>
    </lineage>
</organism>
<feature type="region of interest" description="Disordered" evidence="1">
    <location>
        <begin position="11"/>
        <end position="32"/>
    </location>
</feature>
<reference evidence="2" key="2">
    <citation type="journal article" date="2015" name="Fish Shellfish Immunol.">
        <title>Early steps in the European eel (Anguilla anguilla)-Vibrio vulnificus interaction in the gills: Role of the RtxA13 toxin.</title>
        <authorList>
            <person name="Callol A."/>
            <person name="Pajuelo D."/>
            <person name="Ebbesson L."/>
            <person name="Teles M."/>
            <person name="MacKenzie S."/>
            <person name="Amaro C."/>
        </authorList>
    </citation>
    <scope>NUCLEOTIDE SEQUENCE</scope>
</reference>
<proteinExistence type="predicted"/>
<evidence type="ECO:0000256" key="1">
    <source>
        <dbReference type="SAM" id="MobiDB-lite"/>
    </source>
</evidence>
<dbReference type="AlphaFoldDB" id="A0A0E9P8Q6"/>
<name>A0A0E9P8Q6_ANGAN</name>
<dbReference type="EMBL" id="GBXM01107905">
    <property type="protein sequence ID" value="JAH00672.1"/>
    <property type="molecule type" value="Transcribed_RNA"/>
</dbReference>
<accession>A0A0E9P8Q6</accession>
<sequence length="43" mass="4415">MHLYTGHVVLPVQSGEPGKTGEPGEPSILAPITSSAFPRSGIV</sequence>